<feature type="transmembrane region" description="Helical" evidence="5">
    <location>
        <begin position="432"/>
        <end position="451"/>
    </location>
</feature>
<evidence type="ECO:0000313" key="7">
    <source>
        <dbReference type="EMBL" id="SHK62601.1"/>
    </source>
</evidence>
<evidence type="ECO:0000256" key="3">
    <source>
        <dbReference type="ARBA" id="ARBA00022840"/>
    </source>
</evidence>
<accession>A0A1M6U0B9</accession>
<comment type="similarity">
    <text evidence="1">Belongs to the protein kinase superfamily. STE Ser/Thr protein kinase family. STE20 subfamily.</text>
</comment>
<dbReference type="Gene3D" id="1.10.510.10">
    <property type="entry name" value="Transferase(Phosphotransferase) domain 1"/>
    <property type="match status" value="2"/>
</dbReference>
<keyword evidence="2" id="KW-0547">Nucleotide-binding</keyword>
<dbReference type="GO" id="GO:0004674">
    <property type="term" value="F:protein serine/threonine kinase activity"/>
    <property type="evidence" value="ECO:0007669"/>
    <property type="project" value="UniProtKB-KW"/>
</dbReference>
<feature type="region of interest" description="Disordered" evidence="4">
    <location>
        <begin position="455"/>
        <end position="520"/>
    </location>
</feature>
<dbReference type="PANTHER" id="PTHR45832:SF22">
    <property type="entry name" value="SERINE_THREONINE-PROTEIN KINASE SAMKA-RELATED"/>
    <property type="match status" value="1"/>
</dbReference>
<feature type="compositionally biased region" description="Low complexity" evidence="4">
    <location>
        <begin position="477"/>
        <end position="507"/>
    </location>
</feature>
<dbReference type="PROSITE" id="PS50011">
    <property type="entry name" value="PROTEIN_KINASE_DOM"/>
    <property type="match status" value="1"/>
</dbReference>
<feature type="compositionally biased region" description="Basic and acidic residues" evidence="4">
    <location>
        <begin position="399"/>
        <end position="412"/>
    </location>
</feature>
<dbReference type="Proteomes" id="UP000184111">
    <property type="component" value="Unassembled WGS sequence"/>
</dbReference>
<evidence type="ECO:0000256" key="2">
    <source>
        <dbReference type="ARBA" id="ARBA00022741"/>
    </source>
</evidence>
<evidence type="ECO:0000313" key="8">
    <source>
        <dbReference type="Proteomes" id="UP000184111"/>
    </source>
</evidence>
<gene>
    <name evidence="7" type="ORF">SAMN05216499_101202</name>
</gene>
<keyword evidence="3" id="KW-0067">ATP-binding</keyword>
<proteinExistence type="inferred from homology"/>
<name>A0A1M6U0B9_9ACTN</name>
<dbReference type="SMART" id="SM00220">
    <property type="entry name" value="S_TKc"/>
    <property type="match status" value="1"/>
</dbReference>
<keyword evidence="5" id="KW-0812">Transmembrane</keyword>
<organism evidence="7 8">
    <name type="scientific">Actinacidiphila paucisporea</name>
    <dbReference type="NCBI Taxonomy" id="310782"/>
    <lineage>
        <taxon>Bacteria</taxon>
        <taxon>Bacillati</taxon>
        <taxon>Actinomycetota</taxon>
        <taxon>Actinomycetes</taxon>
        <taxon>Kitasatosporales</taxon>
        <taxon>Streptomycetaceae</taxon>
        <taxon>Actinacidiphila</taxon>
    </lineage>
</organism>
<sequence length="662" mass="71118">MDEYAGRVLADRYRLPRPPADEYELVETRAFDTYSGQEVLVHQVLLPEVVAAEFTDDGDPDGLDDSSRRALEAARAAAAIPDHPRLVQVFDIFVEDGSLWIASELVSGRPLGALLAERPIDAYRAAEVASDVLTALRALHASGWTHRNVTAGTVLVCDDGRAMLGGLAAGAAQEALCGYDPLPEQPEHVPAMSGSAEAAEPGVRDPAAWHGPRSALEQERARQNRITVVGAVTERWAPEQAHPVHENWQLSPPVGPAADLWALGSLLFRSVQGHPPYPEENAAELVQMVCAEPPAFAEECGPLRPVVESLLRPDPEERPEAEELGGWLRSLIRSAPEPEIGAHTVQVPTDPAKLPVKRRKGELVRRRRREAADPAGLQHRRHARGKQAKVAKAKREKVRRSEVRQEHYHEEQIVSSTSAAGSAVPRRLGARLLVLVLAVLVALVVFVVLLLPHRDDTNGGSGGDRTVPAQMPGSGGNKPKSSSPSASPSHTVAKPPAKPPTHAATTAAPPPPDLGSDFALRTDPAGFTVAVHTGWQRAGKNARGQVRYAGSDLTMTVVPGRDKASGDTDDPVAYQLVEPELADFRASSWSSAAGLQAVTVAGHPAAEGEYTWRNADQVSIYARNLAVQIGGRYHVILIYGPDSQRAAVQRAFDKVVETYTAP</sequence>
<dbReference type="AlphaFoldDB" id="A0A1M6U0B9"/>
<feature type="region of interest" description="Disordered" evidence="4">
    <location>
        <begin position="356"/>
        <end position="422"/>
    </location>
</feature>
<feature type="domain" description="Protein kinase" evidence="6">
    <location>
        <begin position="1"/>
        <end position="332"/>
    </location>
</feature>
<feature type="compositionally biased region" description="Basic residues" evidence="4">
    <location>
        <begin position="356"/>
        <end position="369"/>
    </location>
</feature>
<keyword evidence="7" id="KW-0418">Kinase</keyword>
<keyword evidence="5" id="KW-0472">Membrane</keyword>
<dbReference type="Gene3D" id="3.40.1000.10">
    <property type="entry name" value="Mog1/PsbP, alpha/beta/alpha sandwich"/>
    <property type="match status" value="1"/>
</dbReference>
<reference evidence="7 8" key="1">
    <citation type="submission" date="2016-11" db="EMBL/GenBank/DDBJ databases">
        <authorList>
            <person name="Jaros S."/>
            <person name="Januszkiewicz K."/>
            <person name="Wedrychowicz H."/>
        </authorList>
    </citation>
    <scope>NUCLEOTIDE SEQUENCE [LARGE SCALE GENOMIC DNA]</scope>
    <source>
        <strain evidence="7 8">CGMCC 4.2025</strain>
    </source>
</reference>
<evidence type="ECO:0000259" key="6">
    <source>
        <dbReference type="PROSITE" id="PS50011"/>
    </source>
</evidence>
<dbReference type="GO" id="GO:0005524">
    <property type="term" value="F:ATP binding"/>
    <property type="evidence" value="ECO:0007669"/>
    <property type="project" value="UniProtKB-KW"/>
</dbReference>
<evidence type="ECO:0000256" key="1">
    <source>
        <dbReference type="ARBA" id="ARBA00008874"/>
    </source>
</evidence>
<protein>
    <submittedName>
        <fullName evidence="7">Serine/threonine protein kinase</fullName>
    </submittedName>
</protein>
<keyword evidence="5" id="KW-1133">Transmembrane helix</keyword>
<dbReference type="SUPFAM" id="SSF56112">
    <property type="entry name" value="Protein kinase-like (PK-like)"/>
    <property type="match status" value="1"/>
</dbReference>
<keyword evidence="7" id="KW-0723">Serine/threonine-protein kinase</keyword>
<dbReference type="STRING" id="310782.SAMN05216499_101202"/>
<dbReference type="OrthoDB" id="3870120at2"/>
<dbReference type="InterPro" id="IPR051931">
    <property type="entry name" value="PAK3-like"/>
</dbReference>
<dbReference type="RefSeq" id="WP_073492504.1">
    <property type="nucleotide sequence ID" value="NZ_FRBI01000001.1"/>
</dbReference>
<keyword evidence="7" id="KW-0808">Transferase</keyword>
<evidence type="ECO:0000256" key="5">
    <source>
        <dbReference type="SAM" id="Phobius"/>
    </source>
</evidence>
<evidence type="ECO:0000256" key="4">
    <source>
        <dbReference type="SAM" id="MobiDB-lite"/>
    </source>
</evidence>
<feature type="compositionally biased region" description="Basic residues" evidence="4">
    <location>
        <begin position="378"/>
        <end position="398"/>
    </location>
</feature>
<dbReference type="InterPro" id="IPR000719">
    <property type="entry name" value="Prot_kinase_dom"/>
</dbReference>
<dbReference type="InterPro" id="IPR011009">
    <property type="entry name" value="Kinase-like_dom_sf"/>
</dbReference>
<dbReference type="PANTHER" id="PTHR45832">
    <property type="entry name" value="SERINE/THREONINE-PROTEIN KINASE SAMKA-RELATED-RELATED"/>
    <property type="match status" value="1"/>
</dbReference>
<dbReference type="EMBL" id="FRBI01000001">
    <property type="protein sequence ID" value="SHK62601.1"/>
    <property type="molecule type" value="Genomic_DNA"/>
</dbReference>
<keyword evidence="8" id="KW-1185">Reference proteome</keyword>